<name>A0A9X1VP69_9FLAO</name>
<protein>
    <submittedName>
        <fullName evidence="2">Peptidoglycan DD-metalloendopeptidase family protein</fullName>
    </submittedName>
</protein>
<dbReference type="PANTHER" id="PTHR21666:SF270">
    <property type="entry name" value="MUREIN HYDROLASE ACTIVATOR ENVC"/>
    <property type="match status" value="1"/>
</dbReference>
<dbReference type="SUPFAM" id="SSF51261">
    <property type="entry name" value="Duplicated hybrid motif"/>
    <property type="match status" value="1"/>
</dbReference>
<dbReference type="Pfam" id="PF01551">
    <property type="entry name" value="Peptidase_M23"/>
    <property type="match status" value="1"/>
</dbReference>
<dbReference type="AlphaFoldDB" id="A0A9X1VP69"/>
<dbReference type="Proteomes" id="UP001139369">
    <property type="component" value="Unassembled WGS sequence"/>
</dbReference>
<evidence type="ECO:0000313" key="2">
    <source>
        <dbReference type="EMBL" id="MCI2228085.1"/>
    </source>
</evidence>
<accession>A0A9X1VP69</accession>
<comment type="caution">
    <text evidence="2">The sequence shown here is derived from an EMBL/GenBank/DDBJ whole genome shotgun (WGS) entry which is preliminary data.</text>
</comment>
<feature type="domain" description="M23ase beta-sheet core" evidence="1">
    <location>
        <begin position="97"/>
        <end position="196"/>
    </location>
</feature>
<keyword evidence="3" id="KW-1185">Reference proteome</keyword>
<dbReference type="InterPro" id="IPR011055">
    <property type="entry name" value="Dup_hybrid_motif"/>
</dbReference>
<gene>
    <name evidence="2" type="ORF">MC378_02820</name>
</gene>
<dbReference type="CDD" id="cd12797">
    <property type="entry name" value="M23_peptidase"/>
    <property type="match status" value="1"/>
</dbReference>
<dbReference type="EMBL" id="JAKQYM010000001">
    <property type="protein sequence ID" value="MCI2228085.1"/>
    <property type="molecule type" value="Genomic_DNA"/>
</dbReference>
<evidence type="ECO:0000259" key="1">
    <source>
        <dbReference type="Pfam" id="PF01551"/>
    </source>
</evidence>
<dbReference type="Gene3D" id="2.70.70.10">
    <property type="entry name" value="Glucose Permease (Domain IIA)"/>
    <property type="match status" value="1"/>
</dbReference>
<dbReference type="GO" id="GO:0004222">
    <property type="term" value="F:metalloendopeptidase activity"/>
    <property type="evidence" value="ECO:0007669"/>
    <property type="project" value="TreeGrafter"/>
</dbReference>
<dbReference type="InterPro" id="IPR050570">
    <property type="entry name" value="Cell_wall_metabolism_enzyme"/>
</dbReference>
<reference evidence="2" key="1">
    <citation type="submission" date="2022-02" db="EMBL/GenBank/DDBJ databases">
        <title>Polaribacter sp. MSW13, isolated from seawater.</title>
        <authorList>
            <person name="Kristyanto S."/>
            <person name="Jung J."/>
            <person name="Jeon C.O."/>
        </authorList>
    </citation>
    <scope>NUCLEOTIDE SEQUENCE</scope>
    <source>
        <strain evidence="2">MSW13</strain>
    </source>
</reference>
<evidence type="ECO:0000313" key="3">
    <source>
        <dbReference type="Proteomes" id="UP001139369"/>
    </source>
</evidence>
<dbReference type="PANTHER" id="PTHR21666">
    <property type="entry name" value="PEPTIDASE-RELATED"/>
    <property type="match status" value="1"/>
</dbReference>
<organism evidence="2 3">
    <name type="scientific">Polaribacter marinus</name>
    <dbReference type="NCBI Taxonomy" id="2916838"/>
    <lineage>
        <taxon>Bacteria</taxon>
        <taxon>Pseudomonadati</taxon>
        <taxon>Bacteroidota</taxon>
        <taxon>Flavobacteriia</taxon>
        <taxon>Flavobacteriales</taxon>
        <taxon>Flavobacteriaceae</taxon>
    </lineage>
</organism>
<sequence>MNKVEFNQFLKNISKESLLVLDSSISLSSYVAIDISKNNKNLLNFDVSSSEEWRNYLEAYLAVNKAKIAFGGYLEQRNLYDRSNYFKNKTEKEQRNIHLGIDLWCKENTEVLAVLDGEIHSFKLNDNHGDYGPTIILQHKIKNEVFYSLYGHLSTLSIKNLKIGDKFLQGEVIGSLGDSFVNGDYAPHLHFQIIRNLEGNFGDYPGVSSVENIEFYKKNCPNPNLLLKL</sequence>
<proteinExistence type="predicted"/>
<dbReference type="RefSeq" id="WP_242177198.1">
    <property type="nucleotide sequence ID" value="NZ_JAKQYM010000001.1"/>
</dbReference>
<dbReference type="InterPro" id="IPR016047">
    <property type="entry name" value="M23ase_b-sheet_dom"/>
</dbReference>